<feature type="repeat" description="Solcar" evidence="8">
    <location>
        <begin position="14"/>
        <end position="101"/>
    </location>
</feature>
<gene>
    <name evidence="10" type="ordered locus">MTR_8g076690</name>
</gene>
<dbReference type="HOGENOM" id="CLU_015166_6_4_1"/>
<evidence type="ECO:0000313" key="10">
    <source>
        <dbReference type="EMBL" id="KEH20404.1"/>
    </source>
</evidence>
<evidence type="ECO:0000256" key="8">
    <source>
        <dbReference type="PROSITE-ProRule" id="PRU00282"/>
    </source>
</evidence>
<dbReference type="EMBL" id="CM001224">
    <property type="protein sequence ID" value="KEH20404.1"/>
    <property type="molecule type" value="Genomic_DNA"/>
</dbReference>
<dbReference type="InterPro" id="IPR044712">
    <property type="entry name" value="SLC25A32-like"/>
</dbReference>
<evidence type="ECO:0000313" key="12">
    <source>
        <dbReference type="Proteomes" id="UP000002051"/>
    </source>
</evidence>
<evidence type="ECO:0000256" key="9">
    <source>
        <dbReference type="RuleBase" id="RU000488"/>
    </source>
</evidence>
<dbReference type="PANTHER" id="PTHR45683">
    <property type="entry name" value="MITOCHONDRIAL NICOTINAMIDE ADENINE DINUCLEOTIDE TRANSPORTER 1-RELATED-RELATED"/>
    <property type="match status" value="1"/>
</dbReference>
<keyword evidence="12" id="KW-1185">Reference proteome</keyword>
<dbReference type="EnsemblPlants" id="KEH20404">
    <property type="protein sequence ID" value="KEH20404"/>
    <property type="gene ID" value="MTR_8g076690"/>
</dbReference>
<dbReference type="GO" id="GO:0015230">
    <property type="term" value="F:FAD transmembrane transporter activity"/>
    <property type="evidence" value="ECO:0000318"/>
    <property type="project" value="GO_Central"/>
</dbReference>
<dbReference type="GO" id="GO:0016020">
    <property type="term" value="C:membrane"/>
    <property type="evidence" value="ECO:0007669"/>
    <property type="project" value="UniProtKB-SubCell"/>
</dbReference>
<dbReference type="SUPFAM" id="SSF103506">
    <property type="entry name" value="Mitochondrial carrier"/>
    <property type="match status" value="1"/>
</dbReference>
<evidence type="ECO:0000256" key="3">
    <source>
        <dbReference type="ARBA" id="ARBA00022448"/>
    </source>
</evidence>
<protein>
    <submittedName>
        <fullName evidence="10">Folate transporter/carrier-like protein</fullName>
    </submittedName>
</protein>
<evidence type="ECO:0000256" key="6">
    <source>
        <dbReference type="ARBA" id="ARBA00022989"/>
    </source>
</evidence>
<dbReference type="GO" id="GO:0009941">
    <property type="term" value="C:chloroplast envelope"/>
    <property type="evidence" value="ECO:0000318"/>
    <property type="project" value="GO_Central"/>
</dbReference>
<evidence type="ECO:0000256" key="5">
    <source>
        <dbReference type="ARBA" id="ARBA00022737"/>
    </source>
</evidence>
<dbReference type="Pfam" id="PF00153">
    <property type="entry name" value="Mito_carr"/>
    <property type="match status" value="2"/>
</dbReference>
<reference evidence="10 12" key="2">
    <citation type="journal article" date="2014" name="BMC Genomics">
        <title>An improved genome release (version Mt4.0) for the model legume Medicago truncatula.</title>
        <authorList>
            <person name="Tang H."/>
            <person name="Krishnakumar V."/>
            <person name="Bidwell S."/>
            <person name="Rosen B."/>
            <person name="Chan A."/>
            <person name="Zhou S."/>
            <person name="Gentzbittel L."/>
            <person name="Childs K.L."/>
            <person name="Yandell M."/>
            <person name="Gundlach H."/>
            <person name="Mayer K.F."/>
            <person name="Schwartz D.C."/>
            <person name="Town C.D."/>
        </authorList>
    </citation>
    <scope>GENOME REANNOTATION</scope>
    <source>
        <strain evidence="10">A17</strain>
        <strain evidence="11 12">cv. Jemalong A17</strain>
    </source>
</reference>
<feature type="repeat" description="Solcar" evidence="8">
    <location>
        <begin position="183"/>
        <end position="278"/>
    </location>
</feature>
<dbReference type="Gene3D" id="1.50.40.10">
    <property type="entry name" value="Mitochondrial carrier domain"/>
    <property type="match status" value="2"/>
</dbReference>
<dbReference type="PROSITE" id="PS50920">
    <property type="entry name" value="SOLCAR"/>
    <property type="match status" value="2"/>
</dbReference>
<dbReference type="InterPro" id="IPR018108">
    <property type="entry name" value="MCP_transmembrane"/>
</dbReference>
<keyword evidence="5" id="KW-0677">Repeat</keyword>
<keyword evidence="4 8" id="KW-0812">Transmembrane</keyword>
<dbReference type="STRING" id="3880.A0A072TSE7"/>
<dbReference type="Proteomes" id="UP000002051">
    <property type="component" value="Chromosome 8"/>
</dbReference>
<evidence type="ECO:0000256" key="4">
    <source>
        <dbReference type="ARBA" id="ARBA00022692"/>
    </source>
</evidence>
<name>A0A072TSE7_MEDTR</name>
<accession>A0A072TSE7</accession>
<sequence>MLTVPPKRNRLRWESTVAVGAAGLTTLAIKYPLDIVQTRFEVNDRRLFSQFPKYNGTVHAIFTIARTEGLKGLYAGFLTKTIGPFIALSAYLSCYSKYKQGYARSKEAKQSDAKSREEPFRPSLAATLQSAALVSLRMHESFYGSEDKIAASDTASSGTAILWDIWTIKREEGFSALYRGIVPGLVFAAHITVYEKLRRTVVNSKTKGSTIKHQNPDKILQRPDSDGIPRYKNSWHVVKETARFEGLPGFYKGITPSLLKHIPISSISFVVYENVLKLLKLATRCLAEEDAYVAFTEIHEGVCGAHQAVVQMN</sequence>
<keyword evidence="7 8" id="KW-0472">Membrane</keyword>
<dbReference type="AlphaFoldDB" id="A0A072TSE7"/>
<keyword evidence="6" id="KW-1133">Transmembrane helix</keyword>
<evidence type="ECO:0000313" key="11">
    <source>
        <dbReference type="EnsemblPlants" id="KEH20404"/>
    </source>
</evidence>
<comment type="similarity">
    <text evidence="2 9">Belongs to the mitochondrial carrier (TC 2.A.29) family.</text>
</comment>
<proteinExistence type="inferred from homology"/>
<reference evidence="11" key="3">
    <citation type="submission" date="2015-04" db="UniProtKB">
        <authorList>
            <consortium name="EnsemblPlants"/>
        </authorList>
    </citation>
    <scope>IDENTIFICATION</scope>
    <source>
        <strain evidence="11">cv. Jemalong A17</strain>
    </source>
</reference>
<comment type="subcellular location">
    <subcellularLocation>
        <location evidence="1">Membrane</location>
        <topology evidence="1">Multi-pass membrane protein</topology>
    </subcellularLocation>
</comment>
<evidence type="ECO:0000256" key="2">
    <source>
        <dbReference type="ARBA" id="ARBA00006375"/>
    </source>
</evidence>
<dbReference type="GO" id="GO:0055085">
    <property type="term" value="P:transmembrane transport"/>
    <property type="evidence" value="ECO:0000318"/>
    <property type="project" value="GO_Central"/>
</dbReference>
<dbReference type="GO" id="GO:0008517">
    <property type="term" value="F:folic acid transmembrane transporter activity"/>
    <property type="evidence" value="ECO:0000318"/>
    <property type="project" value="GO_Central"/>
</dbReference>
<evidence type="ECO:0000256" key="7">
    <source>
        <dbReference type="ARBA" id="ARBA00023136"/>
    </source>
</evidence>
<organism evidence="10 12">
    <name type="scientific">Medicago truncatula</name>
    <name type="common">Barrel medic</name>
    <name type="synonym">Medicago tribuloides</name>
    <dbReference type="NCBI Taxonomy" id="3880"/>
    <lineage>
        <taxon>Eukaryota</taxon>
        <taxon>Viridiplantae</taxon>
        <taxon>Streptophyta</taxon>
        <taxon>Embryophyta</taxon>
        <taxon>Tracheophyta</taxon>
        <taxon>Spermatophyta</taxon>
        <taxon>Magnoliopsida</taxon>
        <taxon>eudicotyledons</taxon>
        <taxon>Gunneridae</taxon>
        <taxon>Pentapetalae</taxon>
        <taxon>rosids</taxon>
        <taxon>fabids</taxon>
        <taxon>Fabales</taxon>
        <taxon>Fabaceae</taxon>
        <taxon>Papilionoideae</taxon>
        <taxon>50 kb inversion clade</taxon>
        <taxon>NPAAA clade</taxon>
        <taxon>Hologalegina</taxon>
        <taxon>IRL clade</taxon>
        <taxon>Trifolieae</taxon>
        <taxon>Medicago</taxon>
    </lineage>
</organism>
<dbReference type="InterPro" id="IPR023395">
    <property type="entry name" value="MCP_dom_sf"/>
</dbReference>
<reference evidence="10 12" key="1">
    <citation type="journal article" date="2011" name="Nature">
        <title>The Medicago genome provides insight into the evolution of rhizobial symbioses.</title>
        <authorList>
            <person name="Young N.D."/>
            <person name="Debelle F."/>
            <person name="Oldroyd G.E."/>
            <person name="Geurts R."/>
            <person name="Cannon S.B."/>
            <person name="Udvardi M.K."/>
            <person name="Benedito V.A."/>
            <person name="Mayer K.F."/>
            <person name="Gouzy J."/>
            <person name="Schoof H."/>
            <person name="Van de Peer Y."/>
            <person name="Proost S."/>
            <person name="Cook D.R."/>
            <person name="Meyers B.C."/>
            <person name="Spannagl M."/>
            <person name="Cheung F."/>
            <person name="De Mita S."/>
            <person name="Krishnakumar V."/>
            <person name="Gundlach H."/>
            <person name="Zhou S."/>
            <person name="Mudge J."/>
            <person name="Bharti A.K."/>
            <person name="Murray J.D."/>
            <person name="Naoumkina M.A."/>
            <person name="Rosen B."/>
            <person name="Silverstein K.A."/>
            <person name="Tang H."/>
            <person name="Rombauts S."/>
            <person name="Zhao P.X."/>
            <person name="Zhou P."/>
            <person name="Barbe V."/>
            <person name="Bardou P."/>
            <person name="Bechner M."/>
            <person name="Bellec A."/>
            <person name="Berger A."/>
            <person name="Berges H."/>
            <person name="Bidwell S."/>
            <person name="Bisseling T."/>
            <person name="Choisne N."/>
            <person name="Couloux A."/>
            <person name="Denny R."/>
            <person name="Deshpande S."/>
            <person name="Dai X."/>
            <person name="Doyle J.J."/>
            <person name="Dudez A.M."/>
            <person name="Farmer A.D."/>
            <person name="Fouteau S."/>
            <person name="Franken C."/>
            <person name="Gibelin C."/>
            <person name="Gish J."/>
            <person name="Goldstein S."/>
            <person name="Gonzalez A.J."/>
            <person name="Green P.J."/>
            <person name="Hallab A."/>
            <person name="Hartog M."/>
            <person name="Hua A."/>
            <person name="Humphray S.J."/>
            <person name="Jeong D.H."/>
            <person name="Jing Y."/>
            <person name="Jocker A."/>
            <person name="Kenton S.M."/>
            <person name="Kim D.J."/>
            <person name="Klee K."/>
            <person name="Lai H."/>
            <person name="Lang C."/>
            <person name="Lin S."/>
            <person name="Macmil S.L."/>
            <person name="Magdelenat G."/>
            <person name="Matthews L."/>
            <person name="McCorrison J."/>
            <person name="Monaghan E.L."/>
            <person name="Mun J.H."/>
            <person name="Najar F.Z."/>
            <person name="Nicholson C."/>
            <person name="Noirot C."/>
            <person name="O'Bleness M."/>
            <person name="Paule C.R."/>
            <person name="Poulain J."/>
            <person name="Prion F."/>
            <person name="Qin B."/>
            <person name="Qu C."/>
            <person name="Retzel E.F."/>
            <person name="Riddle C."/>
            <person name="Sallet E."/>
            <person name="Samain S."/>
            <person name="Samson N."/>
            <person name="Sanders I."/>
            <person name="Saurat O."/>
            <person name="Scarpelli C."/>
            <person name="Schiex T."/>
            <person name="Segurens B."/>
            <person name="Severin A.J."/>
            <person name="Sherrier D.J."/>
            <person name="Shi R."/>
            <person name="Sims S."/>
            <person name="Singer S.R."/>
            <person name="Sinharoy S."/>
            <person name="Sterck L."/>
            <person name="Viollet A."/>
            <person name="Wang B.B."/>
            <person name="Wang K."/>
            <person name="Wang M."/>
            <person name="Wang X."/>
            <person name="Warfsmann J."/>
            <person name="Weissenbach J."/>
            <person name="White D.D."/>
            <person name="White J.D."/>
            <person name="Wiley G.B."/>
            <person name="Wincker P."/>
            <person name="Xing Y."/>
            <person name="Yang L."/>
            <person name="Yao Z."/>
            <person name="Ying F."/>
            <person name="Zhai J."/>
            <person name="Zhou L."/>
            <person name="Zuber A."/>
            <person name="Denarie J."/>
            <person name="Dixon R.A."/>
            <person name="May G.D."/>
            <person name="Schwartz D.C."/>
            <person name="Rogers J."/>
            <person name="Quetier F."/>
            <person name="Town C.D."/>
            <person name="Roe B.A."/>
        </authorList>
    </citation>
    <scope>NUCLEOTIDE SEQUENCE [LARGE SCALE GENOMIC DNA]</scope>
    <source>
        <strain evidence="10">A17</strain>
        <strain evidence="11 12">cv. Jemalong A17</strain>
    </source>
</reference>
<evidence type="ECO:0000256" key="1">
    <source>
        <dbReference type="ARBA" id="ARBA00004141"/>
    </source>
</evidence>
<keyword evidence="3 9" id="KW-0813">Transport</keyword>